<reference evidence="1" key="1">
    <citation type="journal article" date="2012" name="Environ. Microbiol.">
        <title>Genomic content of uncultured Bacteroidetes from contrasting oceanic provinces in the North Atlantic Ocean.</title>
        <authorList>
            <person name="Gomez-Pereira P.R."/>
            <person name="Schuler M."/>
            <person name="Fuchs B.M."/>
            <person name="Bennke C."/>
            <person name="Teeling H."/>
            <person name="Waldmann J."/>
            <person name="Richter M."/>
            <person name="Barbe V."/>
            <person name="Bataille E."/>
            <person name="Glockner F.O."/>
            <person name="Amann R."/>
        </authorList>
    </citation>
    <scope>NUCLEOTIDE SEQUENCE</scope>
</reference>
<reference evidence="1" key="2">
    <citation type="submission" date="2012-02" db="EMBL/GenBank/DDBJ databases">
        <authorList>
            <person name="Genoscope - CEA"/>
        </authorList>
    </citation>
    <scope>NUCLEOTIDE SEQUENCE</scope>
</reference>
<gene>
    <name evidence="1" type="ORF">VIS_S3ARA10035</name>
</gene>
<sequence length="35" mass="4011">MIANLEIIKGKRKEFAKGLTRCAWGGESFFELLPR</sequence>
<accession>H6RDQ8</accession>
<protein>
    <submittedName>
        <fullName evidence="1">Uncharacterized protein</fullName>
    </submittedName>
</protein>
<dbReference type="AlphaFoldDB" id="H6RDQ8"/>
<name>H6RDQ8_9BACT</name>
<proteinExistence type="predicted"/>
<evidence type="ECO:0000313" key="1">
    <source>
        <dbReference type="EMBL" id="CCF99169.1"/>
    </source>
</evidence>
<dbReference type="EMBL" id="FO117572">
    <property type="protein sequence ID" value="CCF99169.1"/>
    <property type="molecule type" value="Genomic_DNA"/>
</dbReference>
<organism evidence="1">
    <name type="scientific">uncultured Flavobacteriia bacterium</name>
    <dbReference type="NCBI Taxonomy" id="212695"/>
    <lineage>
        <taxon>Bacteria</taxon>
        <taxon>Pseudomonadati</taxon>
        <taxon>Bacteroidota</taxon>
        <taxon>Flavobacteriia</taxon>
        <taxon>environmental samples</taxon>
    </lineage>
</organism>